<accession>A0A0E9TR47</accession>
<organism evidence="1">
    <name type="scientific">Anguilla anguilla</name>
    <name type="common">European freshwater eel</name>
    <name type="synonym">Muraena anguilla</name>
    <dbReference type="NCBI Taxonomy" id="7936"/>
    <lineage>
        <taxon>Eukaryota</taxon>
        <taxon>Metazoa</taxon>
        <taxon>Chordata</taxon>
        <taxon>Craniata</taxon>
        <taxon>Vertebrata</taxon>
        <taxon>Euteleostomi</taxon>
        <taxon>Actinopterygii</taxon>
        <taxon>Neopterygii</taxon>
        <taxon>Teleostei</taxon>
        <taxon>Anguilliformes</taxon>
        <taxon>Anguillidae</taxon>
        <taxon>Anguilla</taxon>
    </lineage>
</organism>
<dbReference type="EMBL" id="GBXM01052378">
    <property type="protein sequence ID" value="JAH56199.1"/>
    <property type="molecule type" value="Transcribed_RNA"/>
</dbReference>
<name>A0A0E9TR47_ANGAN</name>
<evidence type="ECO:0000313" key="1">
    <source>
        <dbReference type="EMBL" id="JAH56199.1"/>
    </source>
</evidence>
<protein>
    <submittedName>
        <fullName evidence="1">Uncharacterized protein</fullName>
    </submittedName>
</protein>
<proteinExistence type="predicted"/>
<reference evidence="1" key="1">
    <citation type="submission" date="2014-11" db="EMBL/GenBank/DDBJ databases">
        <authorList>
            <person name="Amaro Gonzalez C."/>
        </authorList>
    </citation>
    <scope>NUCLEOTIDE SEQUENCE</scope>
</reference>
<sequence>MKMPEIYNNGLCKSAISLEWNEWEKVSDLAILCKYPNLCDNPFYCIIISMHCLCLFF</sequence>
<reference evidence="1" key="2">
    <citation type="journal article" date="2015" name="Fish Shellfish Immunol.">
        <title>Early steps in the European eel (Anguilla anguilla)-Vibrio vulnificus interaction in the gills: Role of the RtxA13 toxin.</title>
        <authorList>
            <person name="Callol A."/>
            <person name="Pajuelo D."/>
            <person name="Ebbesson L."/>
            <person name="Teles M."/>
            <person name="MacKenzie S."/>
            <person name="Amaro C."/>
        </authorList>
    </citation>
    <scope>NUCLEOTIDE SEQUENCE</scope>
</reference>
<dbReference type="AlphaFoldDB" id="A0A0E9TR47"/>